<proteinExistence type="predicted"/>
<gene>
    <name evidence="1" type="ORF">GGR20_003245</name>
</gene>
<dbReference type="GO" id="GO:0032784">
    <property type="term" value="P:regulation of DNA-templated transcription elongation"/>
    <property type="evidence" value="ECO:0007669"/>
    <property type="project" value="InterPro"/>
</dbReference>
<keyword evidence="1" id="KW-0418">Kinase</keyword>
<reference evidence="1 2" key="1">
    <citation type="submission" date="2020-08" db="EMBL/GenBank/DDBJ databases">
        <title>Genomic Encyclopedia of Type Strains, Phase IV (KMG-IV): sequencing the most valuable type-strain genomes for metagenomic binning, comparative biology and taxonomic classification.</title>
        <authorList>
            <person name="Goeker M."/>
        </authorList>
    </citation>
    <scope>NUCLEOTIDE SEQUENCE [LARGE SCALE GENOMIC DNA]</scope>
    <source>
        <strain evidence="1 2">DSM 23447</strain>
    </source>
</reference>
<dbReference type="InterPro" id="IPR036953">
    <property type="entry name" value="GreA/GreB_C_sf"/>
</dbReference>
<protein>
    <submittedName>
        <fullName evidence="1">Regulator of nucleoside diphosphate kinase</fullName>
    </submittedName>
</protein>
<accession>A0A7W6IPU9</accession>
<organism evidence="1 2">
    <name type="scientific">Devosia subaequoris</name>
    <dbReference type="NCBI Taxonomy" id="395930"/>
    <lineage>
        <taxon>Bacteria</taxon>
        <taxon>Pseudomonadati</taxon>
        <taxon>Pseudomonadota</taxon>
        <taxon>Alphaproteobacteria</taxon>
        <taxon>Hyphomicrobiales</taxon>
        <taxon>Devosiaceae</taxon>
        <taxon>Devosia</taxon>
    </lineage>
</organism>
<dbReference type="Proteomes" id="UP000547011">
    <property type="component" value="Unassembled WGS sequence"/>
</dbReference>
<dbReference type="RefSeq" id="WP_183312366.1">
    <property type="nucleotide sequence ID" value="NZ_JACIEW010000009.1"/>
</dbReference>
<evidence type="ECO:0000313" key="1">
    <source>
        <dbReference type="EMBL" id="MBB4053583.1"/>
    </source>
</evidence>
<comment type="caution">
    <text evidence="1">The sequence shown here is derived from an EMBL/GenBank/DDBJ whole genome shotgun (WGS) entry which is preliminary data.</text>
</comment>
<evidence type="ECO:0000313" key="2">
    <source>
        <dbReference type="Proteomes" id="UP000547011"/>
    </source>
</evidence>
<dbReference type="AlphaFoldDB" id="A0A7W6IPU9"/>
<name>A0A7W6IPU9_9HYPH</name>
<dbReference type="EMBL" id="JACIEW010000009">
    <property type="protein sequence ID" value="MBB4053583.1"/>
    <property type="molecule type" value="Genomic_DNA"/>
</dbReference>
<dbReference type="Gene3D" id="3.10.50.30">
    <property type="entry name" value="Transcription elongation factor, GreA/GreB, C-terminal domain"/>
    <property type="match status" value="1"/>
</dbReference>
<keyword evidence="1" id="KW-0808">Transferase</keyword>
<sequence length="174" mass="18842">MSEQLPIVLTSEDFFLLQAIAEQPAEPFPGAIGVVRRKLATAIVVFPADIGAEVVTLNSRVRFSVNNGRVDERALIHGPIEETYGTLPLTTPRGLALIGASIGQTVTALRTDGWMERIYVEALPYQPEAHLALPKLRVVSQQMPVDIATPRHSVRSAERTSVFFGDDDPGPSAA</sequence>
<dbReference type="GO" id="GO:0016301">
    <property type="term" value="F:kinase activity"/>
    <property type="evidence" value="ECO:0007669"/>
    <property type="project" value="UniProtKB-KW"/>
</dbReference>
<keyword evidence="2" id="KW-1185">Reference proteome</keyword>
<dbReference type="GO" id="GO:0003677">
    <property type="term" value="F:DNA binding"/>
    <property type="evidence" value="ECO:0007669"/>
    <property type="project" value="InterPro"/>
</dbReference>